<evidence type="ECO:0008006" key="5">
    <source>
        <dbReference type="Google" id="ProtNLM"/>
    </source>
</evidence>
<feature type="compositionally biased region" description="Basic residues" evidence="1">
    <location>
        <begin position="38"/>
        <end position="51"/>
    </location>
</feature>
<gene>
    <name evidence="3" type="ordered locus">Bathy10g02780</name>
</gene>
<dbReference type="EMBL" id="FO082269">
    <property type="protein sequence ID" value="CCO18337.1"/>
    <property type="molecule type" value="Genomic_DNA"/>
</dbReference>
<keyword evidence="2" id="KW-0812">Transmembrane</keyword>
<evidence type="ECO:0000313" key="4">
    <source>
        <dbReference type="Proteomes" id="UP000198341"/>
    </source>
</evidence>
<evidence type="ECO:0000256" key="1">
    <source>
        <dbReference type="SAM" id="MobiDB-lite"/>
    </source>
</evidence>
<keyword evidence="2" id="KW-1133">Transmembrane helix</keyword>
<dbReference type="AlphaFoldDB" id="K8EJH0"/>
<dbReference type="GeneID" id="19013353"/>
<keyword evidence="4" id="KW-1185">Reference proteome</keyword>
<sequence>MSSSPSLFCCRTASSSSKSKSSFPIKASKCSVQAVFRSRSRSTTHTTRRSQNRNQAVCSSSSNSNNTHTTTRMQNTRNTRSRNAPRGEEFLGGGFLSHLEEEFASIDRELLNARKRMTMFEEEGGGRGNDAREDLGPSLPSNRTVEKKREIRKERRGENSYSNFHYVESVTTYGGPPPGLSGARTGSVLQNGYALVGFAFVLCGTTFAYFKEKKMFARNFSLTNFKEEEKEKLALRWPILYLFSETFRREFRKTRVSKKEEDLEK</sequence>
<dbReference type="Proteomes" id="UP000198341">
    <property type="component" value="Chromosome 10"/>
</dbReference>
<feature type="compositionally biased region" description="Low complexity" evidence="1">
    <location>
        <begin position="59"/>
        <end position="82"/>
    </location>
</feature>
<proteinExistence type="predicted"/>
<evidence type="ECO:0000256" key="2">
    <source>
        <dbReference type="SAM" id="Phobius"/>
    </source>
</evidence>
<feature type="region of interest" description="Disordered" evidence="1">
    <location>
        <begin position="122"/>
        <end position="154"/>
    </location>
</feature>
<keyword evidence="2" id="KW-0472">Membrane</keyword>
<protein>
    <recommendedName>
        <fullName evidence="5">Transmembrane protein</fullName>
    </recommendedName>
</protein>
<feature type="region of interest" description="Disordered" evidence="1">
    <location>
        <begin position="38"/>
        <end position="89"/>
    </location>
</feature>
<organism evidence="3 4">
    <name type="scientific">Bathycoccus prasinos</name>
    <dbReference type="NCBI Taxonomy" id="41875"/>
    <lineage>
        <taxon>Eukaryota</taxon>
        <taxon>Viridiplantae</taxon>
        <taxon>Chlorophyta</taxon>
        <taxon>Mamiellophyceae</taxon>
        <taxon>Mamiellales</taxon>
        <taxon>Bathycoccaceae</taxon>
        <taxon>Bathycoccus</taxon>
    </lineage>
</organism>
<dbReference type="RefSeq" id="XP_007510804.1">
    <property type="nucleotide sequence ID" value="XM_007510742.1"/>
</dbReference>
<name>K8EJH0_9CHLO</name>
<dbReference type="KEGG" id="bpg:Bathy10g02780"/>
<accession>K8EJH0</accession>
<evidence type="ECO:0000313" key="3">
    <source>
        <dbReference type="EMBL" id="CCO18337.1"/>
    </source>
</evidence>
<feature type="compositionally biased region" description="Basic and acidic residues" evidence="1">
    <location>
        <begin position="144"/>
        <end position="154"/>
    </location>
</feature>
<reference evidence="3 4" key="1">
    <citation type="submission" date="2011-10" db="EMBL/GenBank/DDBJ databases">
        <authorList>
            <person name="Genoscope - CEA"/>
        </authorList>
    </citation>
    <scope>NUCLEOTIDE SEQUENCE [LARGE SCALE GENOMIC DNA]</scope>
    <source>
        <strain evidence="3 4">RCC 1105</strain>
    </source>
</reference>
<feature type="transmembrane region" description="Helical" evidence="2">
    <location>
        <begin position="192"/>
        <end position="210"/>
    </location>
</feature>